<dbReference type="GO" id="GO:1990281">
    <property type="term" value="C:efflux pump complex"/>
    <property type="evidence" value="ECO:0007669"/>
    <property type="project" value="TreeGrafter"/>
</dbReference>
<dbReference type="Proteomes" id="UP000053372">
    <property type="component" value="Unassembled WGS sequence"/>
</dbReference>
<evidence type="ECO:0000259" key="5">
    <source>
        <dbReference type="Pfam" id="PF25954"/>
    </source>
</evidence>
<dbReference type="GO" id="GO:0015562">
    <property type="term" value="F:efflux transmembrane transporter activity"/>
    <property type="evidence" value="ECO:0007669"/>
    <property type="project" value="TreeGrafter"/>
</dbReference>
<feature type="domain" description="CusB-like beta-barrel" evidence="5">
    <location>
        <begin position="290"/>
        <end position="355"/>
    </location>
</feature>
<evidence type="ECO:0000259" key="4">
    <source>
        <dbReference type="Pfam" id="PF25917"/>
    </source>
</evidence>
<dbReference type="Pfam" id="PF25967">
    <property type="entry name" value="RND-MFP_C"/>
    <property type="match status" value="1"/>
</dbReference>
<evidence type="ECO:0000256" key="1">
    <source>
        <dbReference type="ARBA" id="ARBA00022448"/>
    </source>
</evidence>
<keyword evidence="2" id="KW-0175">Coiled coil</keyword>
<dbReference type="InterPro" id="IPR058792">
    <property type="entry name" value="Beta-barrel_RND_2"/>
</dbReference>
<dbReference type="PANTHER" id="PTHR30469">
    <property type="entry name" value="MULTIDRUG RESISTANCE PROTEIN MDTA"/>
    <property type="match status" value="1"/>
</dbReference>
<evidence type="ECO:0000313" key="7">
    <source>
        <dbReference type="EMBL" id="KST67835.1"/>
    </source>
</evidence>
<dbReference type="SUPFAM" id="SSF111369">
    <property type="entry name" value="HlyD-like secretion proteins"/>
    <property type="match status" value="2"/>
</dbReference>
<feature type="coiled-coil region" evidence="2">
    <location>
        <begin position="134"/>
        <end position="227"/>
    </location>
</feature>
<keyword evidence="1" id="KW-0813">Transport</keyword>
<feature type="region of interest" description="Disordered" evidence="3">
    <location>
        <begin position="367"/>
        <end position="398"/>
    </location>
</feature>
<evidence type="ECO:0008006" key="9">
    <source>
        <dbReference type="Google" id="ProtNLM"/>
    </source>
</evidence>
<dbReference type="Gene3D" id="2.40.50.100">
    <property type="match status" value="1"/>
</dbReference>
<dbReference type="AlphaFoldDB" id="A0A0V7ZTP9"/>
<gene>
    <name evidence="7" type="ORF">BC008_44120</name>
</gene>
<dbReference type="Pfam" id="PF25954">
    <property type="entry name" value="Beta-barrel_RND_2"/>
    <property type="match status" value="1"/>
</dbReference>
<feature type="compositionally biased region" description="Polar residues" evidence="3">
    <location>
        <begin position="387"/>
        <end position="398"/>
    </location>
</feature>
<dbReference type="Gene3D" id="2.40.30.170">
    <property type="match status" value="1"/>
</dbReference>
<comment type="caution">
    <text evidence="7">The sequence shown here is derived from an EMBL/GenBank/DDBJ whole genome shotgun (WGS) entry which is preliminary data.</text>
</comment>
<dbReference type="InterPro" id="IPR058625">
    <property type="entry name" value="MdtA-like_BSH"/>
</dbReference>
<feature type="domain" description="Multidrug resistance protein MdtA-like barrel-sandwich hybrid" evidence="4">
    <location>
        <begin position="93"/>
        <end position="271"/>
    </location>
</feature>
<evidence type="ECO:0000256" key="3">
    <source>
        <dbReference type="SAM" id="MobiDB-lite"/>
    </source>
</evidence>
<protein>
    <recommendedName>
        <fullName evidence="9">RND transporter</fullName>
    </recommendedName>
</protein>
<proteinExistence type="predicted"/>
<evidence type="ECO:0000259" key="6">
    <source>
        <dbReference type="Pfam" id="PF25967"/>
    </source>
</evidence>
<feature type="compositionally biased region" description="Basic and acidic residues" evidence="3">
    <location>
        <begin position="376"/>
        <end position="386"/>
    </location>
</feature>
<dbReference type="Gene3D" id="1.10.287.470">
    <property type="entry name" value="Helix hairpin bin"/>
    <property type="match status" value="1"/>
</dbReference>
<dbReference type="Pfam" id="PF25917">
    <property type="entry name" value="BSH_RND"/>
    <property type="match status" value="1"/>
</dbReference>
<organism evidence="7 8">
    <name type="scientific">Mastigocoleus testarum BC008</name>
    <dbReference type="NCBI Taxonomy" id="371196"/>
    <lineage>
        <taxon>Bacteria</taxon>
        <taxon>Bacillati</taxon>
        <taxon>Cyanobacteriota</taxon>
        <taxon>Cyanophyceae</taxon>
        <taxon>Nostocales</taxon>
        <taxon>Hapalosiphonaceae</taxon>
        <taxon>Mastigocoleus</taxon>
    </lineage>
</organism>
<sequence>MRFRYSAGNPQNQYSGFLFKLIFIAWVLSMTTIATGCDFQKNQSERLQRKGVRGKVEKRAGGRNISTAVDVVIARVQPLREPREYVGTTKPFRIITMRSQVEGKLLAMNIEVGDTVRQQQVIGQVDDAILKTNLNQAEAELAARQSEVGRAVNQVRNARVQLEQRRLELLQARIEAQRQQKLLESGAIAKQAAEQADTRAKTTAKAVRAAEEEIATEKQAVAAAKGRVIAQQAVVAQARERRTQARIISPIAGIVIEKLAEPGNFLQSGNEILKIADLSRVKVEVPISGLDLRKVKVGQLVQLRLDAFPNKVYPGQVKRIFPATNNRLIPVEVVIANSYQRIGSGLIARVNFAPATKPRVVIPQKAIQTKNIQDSSQDKSQGKSKENITSSFKETTFTSPGNRSTVYVVIQNDGKTKVTARTVTLGEKADGKVEVLSGLKAGERFVVNSGGKPLQDGDIVRMSIISETERAEERR</sequence>
<dbReference type="Gene3D" id="2.40.420.20">
    <property type="match status" value="1"/>
</dbReference>
<dbReference type="EMBL" id="LMTZ01000085">
    <property type="protein sequence ID" value="KST67835.1"/>
    <property type="molecule type" value="Genomic_DNA"/>
</dbReference>
<dbReference type="InterPro" id="IPR058627">
    <property type="entry name" value="MdtA-like_C"/>
</dbReference>
<evidence type="ECO:0000256" key="2">
    <source>
        <dbReference type="SAM" id="Coils"/>
    </source>
</evidence>
<reference evidence="7 8" key="1">
    <citation type="journal article" date="2015" name="Genome Announc.">
        <title>Draft Genome of the Euendolithic (true boring) Cyanobacterium Mastigocoleus testarum strain BC008.</title>
        <authorList>
            <person name="Guida B.S."/>
            <person name="Garcia-Pichel F."/>
        </authorList>
    </citation>
    <scope>NUCLEOTIDE SEQUENCE [LARGE SCALE GENOMIC DNA]</scope>
    <source>
        <strain evidence="7 8">BC008</strain>
    </source>
</reference>
<evidence type="ECO:0000313" key="8">
    <source>
        <dbReference type="Proteomes" id="UP000053372"/>
    </source>
</evidence>
<accession>A0A0V7ZTP9</accession>
<dbReference type="PANTHER" id="PTHR30469:SF15">
    <property type="entry name" value="HLYD FAMILY OF SECRETION PROTEINS"/>
    <property type="match status" value="1"/>
</dbReference>
<keyword evidence="8" id="KW-1185">Reference proteome</keyword>
<feature type="domain" description="Multidrug resistance protein MdtA-like C-terminal permuted SH3" evidence="6">
    <location>
        <begin position="402"/>
        <end position="449"/>
    </location>
</feature>
<name>A0A0V7ZTP9_9CYAN</name>